<gene>
    <name evidence="2" type="ORF">UFOPK3001_00241</name>
    <name evidence="3" type="ORF">UFOPK3954_00259</name>
</gene>
<dbReference type="AlphaFoldDB" id="A0A6J6X0C3"/>
<dbReference type="InterPro" id="IPR006448">
    <property type="entry name" value="Phage_term_ssu_P27"/>
</dbReference>
<evidence type="ECO:0000256" key="1">
    <source>
        <dbReference type="SAM" id="MobiDB-lite"/>
    </source>
</evidence>
<name>A0A6J6X0C3_9ZZZZ</name>
<organism evidence="2">
    <name type="scientific">freshwater metagenome</name>
    <dbReference type="NCBI Taxonomy" id="449393"/>
    <lineage>
        <taxon>unclassified sequences</taxon>
        <taxon>metagenomes</taxon>
        <taxon>ecological metagenomes</taxon>
    </lineage>
</organism>
<dbReference type="EMBL" id="CAFBON010000015">
    <property type="protein sequence ID" value="CAB4976331.1"/>
    <property type="molecule type" value="Genomic_DNA"/>
</dbReference>
<dbReference type="EMBL" id="CAFAAJ010000010">
    <property type="protein sequence ID" value="CAB4790881.1"/>
    <property type="molecule type" value="Genomic_DNA"/>
</dbReference>
<sequence>MTESTNPKPPAGLSKRAQALWSATVSTVSLAAAELELLRHACVALDRCDEAAEVLARDGVVVTDRYGSPKQHPAADVEARNKALFARLVAQLGIEAPSSPKRVRRPASGPLAVDVPPRPAGVTAEPRERIRLA</sequence>
<reference evidence="2" key="1">
    <citation type="submission" date="2020-05" db="EMBL/GenBank/DDBJ databases">
        <authorList>
            <person name="Chiriac C."/>
            <person name="Salcher M."/>
            <person name="Ghai R."/>
            <person name="Kavagutti S V."/>
        </authorList>
    </citation>
    <scope>NUCLEOTIDE SEQUENCE</scope>
</reference>
<protein>
    <submittedName>
        <fullName evidence="2">Unannotated protein</fullName>
    </submittedName>
</protein>
<feature type="region of interest" description="Disordered" evidence="1">
    <location>
        <begin position="97"/>
        <end position="133"/>
    </location>
</feature>
<evidence type="ECO:0000313" key="2">
    <source>
        <dbReference type="EMBL" id="CAB4790881.1"/>
    </source>
</evidence>
<evidence type="ECO:0000313" key="3">
    <source>
        <dbReference type="EMBL" id="CAB4976331.1"/>
    </source>
</evidence>
<dbReference type="Pfam" id="PF05119">
    <property type="entry name" value="Terminase_4"/>
    <property type="match status" value="1"/>
</dbReference>
<accession>A0A6J6X0C3</accession>
<proteinExistence type="predicted"/>